<feature type="transmembrane region" description="Helical" evidence="1">
    <location>
        <begin position="40"/>
        <end position="60"/>
    </location>
</feature>
<comment type="caution">
    <text evidence="2">The sequence shown here is derived from an EMBL/GenBank/DDBJ whole genome shotgun (WGS) entry which is preliminary data.</text>
</comment>
<protein>
    <recommendedName>
        <fullName evidence="4">DUF3098 domain-containing protein</fullName>
    </recommendedName>
</protein>
<evidence type="ECO:0000313" key="3">
    <source>
        <dbReference type="Proteomes" id="UP001156666"/>
    </source>
</evidence>
<gene>
    <name evidence="2" type="ORF">GCM10007940_46800</name>
</gene>
<proteinExistence type="predicted"/>
<evidence type="ECO:0000256" key="1">
    <source>
        <dbReference type="SAM" id="Phobius"/>
    </source>
</evidence>
<keyword evidence="3" id="KW-1185">Reference proteome</keyword>
<keyword evidence="1" id="KW-0812">Transmembrane</keyword>
<keyword evidence="1" id="KW-1133">Transmembrane helix</keyword>
<evidence type="ECO:0008006" key="4">
    <source>
        <dbReference type="Google" id="ProtNLM"/>
    </source>
</evidence>
<reference evidence="2" key="1">
    <citation type="journal article" date="2014" name="Int. J. Syst. Evol. Microbiol.">
        <title>Complete genome sequence of Corynebacterium casei LMG S-19264T (=DSM 44701T), isolated from a smear-ripened cheese.</title>
        <authorList>
            <consortium name="US DOE Joint Genome Institute (JGI-PGF)"/>
            <person name="Walter F."/>
            <person name="Albersmeier A."/>
            <person name="Kalinowski J."/>
            <person name="Ruckert C."/>
        </authorList>
    </citation>
    <scope>NUCLEOTIDE SEQUENCE</scope>
    <source>
        <strain evidence="2">NBRC 108769</strain>
    </source>
</reference>
<reference evidence="2" key="2">
    <citation type="submission" date="2023-01" db="EMBL/GenBank/DDBJ databases">
        <title>Draft genome sequence of Portibacter lacus strain NBRC 108769.</title>
        <authorList>
            <person name="Sun Q."/>
            <person name="Mori K."/>
        </authorList>
    </citation>
    <scope>NUCLEOTIDE SEQUENCE</scope>
    <source>
        <strain evidence="2">NBRC 108769</strain>
    </source>
</reference>
<keyword evidence="1" id="KW-0472">Membrane</keyword>
<organism evidence="2 3">
    <name type="scientific">Portibacter lacus</name>
    <dbReference type="NCBI Taxonomy" id="1099794"/>
    <lineage>
        <taxon>Bacteria</taxon>
        <taxon>Pseudomonadati</taxon>
        <taxon>Bacteroidota</taxon>
        <taxon>Saprospiria</taxon>
        <taxon>Saprospirales</taxon>
        <taxon>Haliscomenobacteraceae</taxon>
        <taxon>Portibacter</taxon>
    </lineage>
</organism>
<dbReference type="Proteomes" id="UP001156666">
    <property type="component" value="Unassembled WGS sequence"/>
</dbReference>
<dbReference type="Pfam" id="PF11297">
    <property type="entry name" value="DUF3098"/>
    <property type="match status" value="1"/>
</dbReference>
<accession>A0AA37SUL8</accession>
<evidence type="ECO:0000313" key="2">
    <source>
        <dbReference type="EMBL" id="GLR20064.1"/>
    </source>
</evidence>
<dbReference type="AlphaFoldDB" id="A0AA37SUL8"/>
<sequence>MAKKKVVVTTTKNLKPTKSTLGKAEQTSSVDTLSFGRQNYILMLAGIGLIMLGFLLMAGGHMPSPDVWDESIIYSTRRTLIAPIVILAGLVVEIFAIFK</sequence>
<feature type="transmembrane region" description="Helical" evidence="1">
    <location>
        <begin position="80"/>
        <end position="98"/>
    </location>
</feature>
<dbReference type="RefSeq" id="WP_235293584.1">
    <property type="nucleotide sequence ID" value="NZ_BSOH01000037.1"/>
</dbReference>
<dbReference type="InterPro" id="IPR021448">
    <property type="entry name" value="DUF3098"/>
</dbReference>
<dbReference type="EMBL" id="BSOH01000037">
    <property type="protein sequence ID" value="GLR20064.1"/>
    <property type="molecule type" value="Genomic_DNA"/>
</dbReference>
<name>A0AA37SUL8_9BACT</name>